<dbReference type="Pfam" id="PF08534">
    <property type="entry name" value="Redoxin"/>
    <property type="match status" value="1"/>
</dbReference>
<organism evidence="2 3">
    <name type="scientific">Nitrincola nitratireducens</name>
    <dbReference type="NCBI Taxonomy" id="1229521"/>
    <lineage>
        <taxon>Bacteria</taxon>
        <taxon>Pseudomonadati</taxon>
        <taxon>Pseudomonadota</taxon>
        <taxon>Gammaproteobacteria</taxon>
        <taxon>Oceanospirillales</taxon>
        <taxon>Oceanospirillaceae</taxon>
        <taxon>Nitrincola</taxon>
    </lineage>
</organism>
<feature type="domain" description="Thioredoxin" evidence="1">
    <location>
        <begin position="13"/>
        <end position="165"/>
    </location>
</feature>
<evidence type="ECO:0000313" key="2">
    <source>
        <dbReference type="EMBL" id="EXJ11379.1"/>
    </source>
</evidence>
<dbReference type="InterPro" id="IPR013766">
    <property type="entry name" value="Thioredoxin_domain"/>
</dbReference>
<sequence>MLKSSVFSLPLILALIIFISGFSTTLSADGMTHRFTQVEGSSAALDDYKGKVLLVNFWATWCPPCIHEMPAFNRLQQTFADEPFQIIAINAGEAQETVVDFLEAFETELIFPVWLDPEWKGFGEFGLRGLPTTLLFDKDGNLIERVVGEKEWDQPDVYEPIRSLF</sequence>
<accession>W9UWF0</accession>
<dbReference type="SUPFAM" id="SSF52833">
    <property type="entry name" value="Thioredoxin-like"/>
    <property type="match status" value="1"/>
</dbReference>
<proteinExistence type="predicted"/>
<dbReference type="Gene3D" id="3.40.30.10">
    <property type="entry name" value="Glutaredoxin"/>
    <property type="match status" value="1"/>
</dbReference>
<reference evidence="3" key="1">
    <citation type="submission" date="2012-11" db="EMBL/GenBank/DDBJ databases">
        <authorList>
            <person name="Singh A."/>
            <person name="Pinnaka A.K."/>
            <person name="Vaidya B."/>
        </authorList>
    </citation>
    <scope>NUCLEOTIDE SEQUENCE [LARGE SCALE GENOMIC DNA]</scope>
    <source>
        <strain evidence="3">AK23</strain>
    </source>
</reference>
<dbReference type="AlphaFoldDB" id="W9UWF0"/>
<dbReference type="STRING" id="1229521.D791_01834"/>
<dbReference type="PANTHER" id="PTHR42852">
    <property type="entry name" value="THIOL:DISULFIDE INTERCHANGE PROTEIN DSBE"/>
    <property type="match status" value="1"/>
</dbReference>
<dbReference type="PROSITE" id="PS51352">
    <property type="entry name" value="THIOREDOXIN_2"/>
    <property type="match status" value="1"/>
</dbReference>
<dbReference type="CDD" id="cd02966">
    <property type="entry name" value="TlpA_like_family"/>
    <property type="match status" value="1"/>
</dbReference>
<dbReference type="InterPro" id="IPR013740">
    <property type="entry name" value="Redoxin"/>
</dbReference>
<dbReference type="EMBL" id="AONB01000007">
    <property type="protein sequence ID" value="EXJ11379.1"/>
    <property type="molecule type" value="Genomic_DNA"/>
</dbReference>
<keyword evidence="3" id="KW-1185">Reference proteome</keyword>
<reference evidence="2 3" key="2">
    <citation type="journal article" date="2015" name="Syst. Appl. Microbiol.">
        <title>Nitrincola nitratireducens sp. nov. isolated from a haloalkaline crater lake.</title>
        <authorList>
            <person name="Singh A."/>
            <person name="Vaidya B."/>
            <person name="Tanuku N.R."/>
            <person name="Pinnaka A.K."/>
        </authorList>
    </citation>
    <scope>NUCLEOTIDE SEQUENCE [LARGE SCALE GENOMIC DNA]</scope>
    <source>
        <strain evidence="2 3">AK23</strain>
    </source>
</reference>
<evidence type="ECO:0000313" key="3">
    <source>
        <dbReference type="Proteomes" id="UP000019464"/>
    </source>
</evidence>
<gene>
    <name evidence="2" type="primary">resA_2</name>
    <name evidence="2" type="ORF">D791_01834</name>
</gene>
<protein>
    <submittedName>
        <fullName evidence="2">Thiol-disulfide oxidoreductase resA</fullName>
    </submittedName>
</protein>
<name>W9UWF0_9GAMM</name>
<comment type="caution">
    <text evidence="2">The sequence shown here is derived from an EMBL/GenBank/DDBJ whole genome shotgun (WGS) entry which is preliminary data.</text>
</comment>
<dbReference type="Proteomes" id="UP000019464">
    <property type="component" value="Unassembled WGS sequence"/>
</dbReference>
<dbReference type="InterPro" id="IPR036249">
    <property type="entry name" value="Thioredoxin-like_sf"/>
</dbReference>
<evidence type="ECO:0000259" key="1">
    <source>
        <dbReference type="PROSITE" id="PS51352"/>
    </source>
</evidence>
<dbReference type="PANTHER" id="PTHR42852:SF18">
    <property type="entry name" value="CHROMOSOME UNDETERMINED SCAFFOLD_47, WHOLE GENOME SHOTGUN SEQUENCE"/>
    <property type="match status" value="1"/>
</dbReference>
<dbReference type="InterPro" id="IPR050553">
    <property type="entry name" value="Thioredoxin_ResA/DsbE_sf"/>
</dbReference>
<dbReference type="GO" id="GO:0016491">
    <property type="term" value="F:oxidoreductase activity"/>
    <property type="evidence" value="ECO:0007669"/>
    <property type="project" value="InterPro"/>
</dbReference>